<keyword evidence="2" id="KW-1185">Reference proteome</keyword>
<dbReference type="EMBL" id="SZYD01000017">
    <property type="protein sequence ID" value="KAD3068148.1"/>
    <property type="molecule type" value="Genomic_DNA"/>
</dbReference>
<dbReference type="AlphaFoldDB" id="A0A5N6M2Y7"/>
<gene>
    <name evidence="1" type="ORF">E3N88_36028</name>
</gene>
<evidence type="ECO:0000313" key="1">
    <source>
        <dbReference type="EMBL" id="KAD3068148.1"/>
    </source>
</evidence>
<dbReference type="Proteomes" id="UP000326396">
    <property type="component" value="Linkage Group LG7"/>
</dbReference>
<organism evidence="1 2">
    <name type="scientific">Mikania micrantha</name>
    <name type="common">bitter vine</name>
    <dbReference type="NCBI Taxonomy" id="192012"/>
    <lineage>
        <taxon>Eukaryota</taxon>
        <taxon>Viridiplantae</taxon>
        <taxon>Streptophyta</taxon>
        <taxon>Embryophyta</taxon>
        <taxon>Tracheophyta</taxon>
        <taxon>Spermatophyta</taxon>
        <taxon>Magnoliopsida</taxon>
        <taxon>eudicotyledons</taxon>
        <taxon>Gunneridae</taxon>
        <taxon>Pentapetalae</taxon>
        <taxon>asterids</taxon>
        <taxon>campanulids</taxon>
        <taxon>Asterales</taxon>
        <taxon>Asteraceae</taxon>
        <taxon>Asteroideae</taxon>
        <taxon>Heliantheae alliance</taxon>
        <taxon>Eupatorieae</taxon>
        <taxon>Mikania</taxon>
    </lineage>
</organism>
<accession>A0A5N6M2Y7</accession>
<reference evidence="1 2" key="1">
    <citation type="submission" date="2019-05" db="EMBL/GenBank/DDBJ databases">
        <title>Mikania micrantha, genome provides insights into the molecular mechanism of rapid growth.</title>
        <authorList>
            <person name="Liu B."/>
        </authorList>
    </citation>
    <scope>NUCLEOTIDE SEQUENCE [LARGE SCALE GENOMIC DNA]</scope>
    <source>
        <strain evidence="1">NLD-2019</strain>
        <tissue evidence="1">Leaf</tissue>
    </source>
</reference>
<evidence type="ECO:0000313" key="2">
    <source>
        <dbReference type="Proteomes" id="UP000326396"/>
    </source>
</evidence>
<sequence>MTSLTQQQIQHILALASGFSILPLAMKSKSVVLMDIDVLGLNDVSIFQRSGWVGYYCGCVECRNGEEVGRWGGGAGGKGDGRMGLFEMVAGGKGMAFGEAPLALFKVSICVGKYMPGFKGGRGMINEGYDWGRKSTDQGAKQEAILTISCGGIDMGRVGTVGFNGGGVELGENRR</sequence>
<protein>
    <submittedName>
        <fullName evidence="1">Uncharacterized protein</fullName>
    </submittedName>
</protein>
<proteinExistence type="predicted"/>
<comment type="caution">
    <text evidence="1">The sequence shown here is derived from an EMBL/GenBank/DDBJ whole genome shotgun (WGS) entry which is preliminary data.</text>
</comment>
<name>A0A5N6M2Y7_9ASTR</name>